<dbReference type="PANTHER" id="PTHR33048:SF151">
    <property type="entry name" value="INTEGRAL MEMBRANE PROTEIN"/>
    <property type="match status" value="1"/>
</dbReference>
<gene>
    <name evidence="8" type="ORF">BO94DRAFT_593529</name>
</gene>
<dbReference type="GeneID" id="37118329"/>
<feature type="domain" description="Rhodopsin" evidence="7">
    <location>
        <begin position="38"/>
        <end position="273"/>
    </location>
</feature>
<keyword evidence="3 6" id="KW-1133">Transmembrane helix</keyword>
<feature type="transmembrane region" description="Helical" evidence="6">
    <location>
        <begin position="54"/>
        <end position="77"/>
    </location>
</feature>
<dbReference type="Pfam" id="PF20684">
    <property type="entry name" value="Fung_rhodopsin"/>
    <property type="match status" value="1"/>
</dbReference>
<feature type="transmembrane region" description="Helical" evidence="6">
    <location>
        <begin position="18"/>
        <end position="42"/>
    </location>
</feature>
<reference evidence="8 9" key="1">
    <citation type="submission" date="2016-12" db="EMBL/GenBank/DDBJ databases">
        <title>The genomes of Aspergillus section Nigri reveals drivers in fungal speciation.</title>
        <authorList>
            <consortium name="DOE Joint Genome Institute"/>
            <person name="Vesth T.C."/>
            <person name="Nybo J."/>
            <person name="Theobald S."/>
            <person name="Brandl J."/>
            <person name="Frisvad J.C."/>
            <person name="Nielsen K.F."/>
            <person name="Lyhne E.K."/>
            <person name="Kogle M.E."/>
            <person name="Kuo A."/>
            <person name="Riley R."/>
            <person name="Clum A."/>
            <person name="Nolan M."/>
            <person name="Lipzen A."/>
            <person name="Salamov A."/>
            <person name="Henrissat B."/>
            <person name="Wiebenga A."/>
            <person name="De Vries R.P."/>
            <person name="Grigoriev I.V."/>
            <person name="Mortensen U.H."/>
            <person name="Andersen M.R."/>
            <person name="Baker S.E."/>
        </authorList>
    </citation>
    <scope>NUCLEOTIDE SEQUENCE [LARGE SCALE GENOMIC DNA]</scope>
    <source>
        <strain evidence="8 9">CBS 115572</strain>
    </source>
</reference>
<comment type="caution">
    <text evidence="8">The sequence shown here is derived from an EMBL/GenBank/DDBJ whole genome shotgun (WGS) entry which is preliminary data.</text>
</comment>
<dbReference type="EMBL" id="MSFK01000010">
    <property type="protein sequence ID" value="PWY90617.1"/>
    <property type="molecule type" value="Genomic_DNA"/>
</dbReference>
<comment type="subcellular location">
    <subcellularLocation>
        <location evidence="1">Membrane</location>
        <topology evidence="1">Multi-pass membrane protein</topology>
    </subcellularLocation>
</comment>
<name>A0A317WZC4_9EURO</name>
<feature type="transmembrane region" description="Helical" evidence="6">
    <location>
        <begin position="97"/>
        <end position="120"/>
    </location>
</feature>
<evidence type="ECO:0000313" key="9">
    <source>
        <dbReference type="Proteomes" id="UP000246702"/>
    </source>
</evidence>
<evidence type="ECO:0000256" key="6">
    <source>
        <dbReference type="SAM" id="Phobius"/>
    </source>
</evidence>
<evidence type="ECO:0000256" key="3">
    <source>
        <dbReference type="ARBA" id="ARBA00022989"/>
    </source>
</evidence>
<dbReference type="RefSeq" id="XP_025468995.1">
    <property type="nucleotide sequence ID" value="XM_025616186.1"/>
</dbReference>
<evidence type="ECO:0000256" key="4">
    <source>
        <dbReference type="ARBA" id="ARBA00023136"/>
    </source>
</evidence>
<proteinExistence type="inferred from homology"/>
<feature type="transmembrane region" description="Helical" evidence="6">
    <location>
        <begin position="132"/>
        <end position="156"/>
    </location>
</feature>
<organism evidence="8 9">
    <name type="scientific">Aspergillus sclerotioniger CBS 115572</name>
    <dbReference type="NCBI Taxonomy" id="1450535"/>
    <lineage>
        <taxon>Eukaryota</taxon>
        <taxon>Fungi</taxon>
        <taxon>Dikarya</taxon>
        <taxon>Ascomycota</taxon>
        <taxon>Pezizomycotina</taxon>
        <taxon>Eurotiomycetes</taxon>
        <taxon>Eurotiomycetidae</taxon>
        <taxon>Eurotiales</taxon>
        <taxon>Aspergillaceae</taxon>
        <taxon>Aspergillus</taxon>
        <taxon>Aspergillus subgen. Circumdati</taxon>
    </lineage>
</organism>
<feature type="transmembrane region" description="Helical" evidence="6">
    <location>
        <begin position="176"/>
        <end position="199"/>
    </location>
</feature>
<sequence>MASEPAADTLPDQISPHYVVFIGVGAMMTFLSTASVAIRFVSRVLTISVKWDDWACLGALVFAYGFMITTVVVAIVGRAGYHIAQYDAHTLEKYLQIALANNILYNNSVSLAKVSILLFYRRIFAVSRLFTIVFWALGALIAGYWFSAVGGLIFSTNPIDAQWKAWIPHTNIKDKTFWIAMGIANILLDFTLLCIPQPFVWRLHQTRQRKLLLSLVFCLGGFVCVTSIVRLYYLATVSMDDLTCTLTTPGIWTLVETNMTIICACLPTIPGLVQYLKRCSDTNGSSKRSNAYLVPSAKKFLFDYGRFNRSPKSSSTQGLYTDIEAGCPSENFQLGDVRSVHVQTDLQVKWDNRSGP</sequence>
<feature type="transmembrane region" description="Helical" evidence="6">
    <location>
        <begin position="211"/>
        <end position="233"/>
    </location>
</feature>
<evidence type="ECO:0000259" key="7">
    <source>
        <dbReference type="Pfam" id="PF20684"/>
    </source>
</evidence>
<evidence type="ECO:0000256" key="1">
    <source>
        <dbReference type="ARBA" id="ARBA00004141"/>
    </source>
</evidence>
<evidence type="ECO:0000256" key="2">
    <source>
        <dbReference type="ARBA" id="ARBA00022692"/>
    </source>
</evidence>
<dbReference type="AlphaFoldDB" id="A0A317WZC4"/>
<comment type="similarity">
    <text evidence="5">Belongs to the SAT4 family.</text>
</comment>
<dbReference type="OrthoDB" id="5417844at2759"/>
<accession>A0A317WZC4</accession>
<evidence type="ECO:0000256" key="5">
    <source>
        <dbReference type="ARBA" id="ARBA00038359"/>
    </source>
</evidence>
<dbReference type="InterPro" id="IPR049326">
    <property type="entry name" value="Rhodopsin_dom_fungi"/>
</dbReference>
<dbReference type="GO" id="GO:0016020">
    <property type="term" value="C:membrane"/>
    <property type="evidence" value="ECO:0007669"/>
    <property type="project" value="UniProtKB-SubCell"/>
</dbReference>
<protein>
    <recommendedName>
        <fullName evidence="7">Rhodopsin domain-containing protein</fullName>
    </recommendedName>
</protein>
<dbReference type="InterPro" id="IPR052337">
    <property type="entry name" value="SAT4-like"/>
</dbReference>
<dbReference type="Proteomes" id="UP000246702">
    <property type="component" value="Unassembled WGS sequence"/>
</dbReference>
<dbReference type="PANTHER" id="PTHR33048">
    <property type="entry name" value="PTH11-LIKE INTEGRAL MEMBRANE PROTEIN (AFU_ORTHOLOGUE AFUA_5G11245)"/>
    <property type="match status" value="1"/>
</dbReference>
<keyword evidence="9" id="KW-1185">Reference proteome</keyword>
<keyword evidence="2 6" id="KW-0812">Transmembrane</keyword>
<keyword evidence="4 6" id="KW-0472">Membrane</keyword>
<evidence type="ECO:0000313" key="8">
    <source>
        <dbReference type="EMBL" id="PWY90617.1"/>
    </source>
</evidence>